<dbReference type="PANTHER" id="PTHR43739">
    <property type="entry name" value="XYLOGLUCANASE (EUROFUNG)"/>
    <property type="match status" value="1"/>
</dbReference>
<dbReference type="SUPFAM" id="SSF50939">
    <property type="entry name" value="Sialidases"/>
    <property type="match status" value="1"/>
</dbReference>
<dbReference type="Pfam" id="PF01794">
    <property type="entry name" value="Ferric_reduct"/>
    <property type="match status" value="1"/>
</dbReference>
<dbReference type="InterPro" id="IPR052025">
    <property type="entry name" value="Xyloglucanase_GH74"/>
</dbReference>
<feature type="transmembrane region" description="Helical" evidence="5">
    <location>
        <begin position="170"/>
        <end position="187"/>
    </location>
</feature>
<dbReference type="Proteomes" id="UP000607559">
    <property type="component" value="Unassembled WGS sequence"/>
</dbReference>
<dbReference type="SUPFAM" id="SSF110296">
    <property type="entry name" value="Oligoxyloglucan reducing end-specific cellobiohydrolase"/>
    <property type="match status" value="1"/>
</dbReference>
<dbReference type="InterPro" id="IPR015943">
    <property type="entry name" value="WD40/YVTN_repeat-like_dom_sf"/>
</dbReference>
<dbReference type="RefSeq" id="WP_188928653.1">
    <property type="nucleotide sequence ID" value="NZ_BMJC01000001.1"/>
</dbReference>
<sequence length="1242" mass="137725">MENENNWLDLSSTLGLIATCVLTFNLLLGILLSTAYRRSPLWKRLPGWIKKISLDQLHNWTAYVALVLALAHPILLLPDETLKYRVLTIFFPVDAPHQAFWTMLGSVALYALIVVIITTQKVVKNRLGFRAWKNIHLISYGTALLFVIHGIVMDPELKDRPVDWLDGEKLVSELCGLVLLVATVVRWRHYRRAMRKKALALLLVGVTVIQAPAQSFDSSLFRQLHFRFIGPDGNRAIAVAGVPGDRNVAYVGAASGGIFKTEDAGVTWRPIFDSTDNSSIGALAVAPSNPQQVWAGTGETFLIRPAEAMGNGVYKSINAGRSWVNMGLQATGRISRVIVDPSDTNIVYVAALGNTHAPQQERGVYKTKDGGKTWERVLFVDTYTGCSDLSIDPQHPTTLYAAMWQITFNTWQLNSGGPGSGIFKTTDGGKTWTRLGNGLPGGATHPVGKTSVDVSYRNPNIVYALIEDKDPALYRSEDAGASWKKMFTSHSMAQRASYYTRVRVSTGDPNNVFTICVTVMESKNGGKSFNGTGENGDYRPGGDTHDMWFDPKDPSRAMVAHDGCMNMTYNGGKTWENVNLPIAQLYHVAVDNLIPYFVYGNRQDGYSYRGPSNSLLGGIPTGLWTSVGGCESGFAQPDPLDNNIIWSGCYDGGLDRTDLRTGDVRDVRAWPEAGYGYPPAEMRYRWHWNFPMAVSRYGHKVYIGSQYVHVTSDGGQTWTVISPDLTTNDKSHQQSSGGISTDNLFTFDGCTLYVIAESPLKEGLLWTGSNDGLVYVTRDEGKHWENVTANIPGLPKWATIRAIDPSNFDEGTAYISVDAQFIGDFSPYIYKTTDLGKTWKLISGSFPKSNSSFVHQIKEDPGKKGLLWAGTDNGLYFSPDDGVNWVHLKNNLPPVPIYGIAIQQNFKDLVLGTYGRGFYILDDVTPVRDFSEQVQASEAWLFPMRKAYRFRPKPGIHGERSATSGQNPPYGADINYYLRTDVKDTVKVLVLDAAGNTVQQMQGTKHRGINRVWWDLGLQPYVLPPLRTRPAAADWVKLDSNGERAMVIYDLDIGAGLPTAKVLPGTYTIVLRVGNKEWRQPVEVLRDPHTAGTEEDIREQYTFGVQIFQSIQSTLHMIDTLEILRSKADSIGARMADRKQKAKLMAWEKQLYEVEGLLHDVHQTGARQDIFRNPAQLLERFLTISKESISGGSDFRPTDQHREVFSLLSGRLVIARTKYEALLKSFPGAAGPGSSLLLKGKE</sequence>
<feature type="transmembrane region" description="Helical" evidence="5">
    <location>
        <begin position="57"/>
        <end position="78"/>
    </location>
</feature>
<dbReference type="EMBL" id="BMJC01000001">
    <property type="protein sequence ID" value="GGA86756.1"/>
    <property type="molecule type" value="Genomic_DNA"/>
</dbReference>
<dbReference type="CDD" id="cd15482">
    <property type="entry name" value="Sialidase_non-viral"/>
    <property type="match status" value="1"/>
</dbReference>
<keyword evidence="2 5" id="KW-0812">Transmembrane</keyword>
<feature type="transmembrane region" description="Helical" evidence="5">
    <location>
        <begin position="98"/>
        <end position="119"/>
    </location>
</feature>
<dbReference type="InterPro" id="IPR036278">
    <property type="entry name" value="Sialidase_sf"/>
</dbReference>
<evidence type="ECO:0000259" key="6">
    <source>
        <dbReference type="Pfam" id="PF01794"/>
    </source>
</evidence>
<dbReference type="AlphaFoldDB" id="A0A8J2XQW4"/>
<reference evidence="7" key="1">
    <citation type="journal article" date="2014" name="Int. J. Syst. Evol. Microbiol.">
        <title>Complete genome sequence of Corynebacterium casei LMG S-19264T (=DSM 44701T), isolated from a smear-ripened cheese.</title>
        <authorList>
            <consortium name="US DOE Joint Genome Institute (JGI-PGF)"/>
            <person name="Walter F."/>
            <person name="Albersmeier A."/>
            <person name="Kalinowski J."/>
            <person name="Ruckert C."/>
        </authorList>
    </citation>
    <scope>NUCLEOTIDE SEQUENCE</scope>
    <source>
        <strain evidence="7">CGMCC 1.15448</strain>
    </source>
</reference>
<proteinExistence type="predicted"/>
<accession>A0A8J2XQW4</accession>
<feature type="domain" description="Ferric oxidoreductase" evidence="6">
    <location>
        <begin position="20"/>
        <end position="146"/>
    </location>
</feature>
<feature type="transmembrane region" description="Helical" evidence="5">
    <location>
        <begin position="12"/>
        <end position="36"/>
    </location>
</feature>
<evidence type="ECO:0000256" key="5">
    <source>
        <dbReference type="SAM" id="Phobius"/>
    </source>
</evidence>
<keyword evidence="8" id="KW-1185">Reference proteome</keyword>
<dbReference type="PANTHER" id="PTHR43739:SF5">
    <property type="entry name" value="EXO-ALPHA-SIALIDASE"/>
    <property type="match status" value="1"/>
</dbReference>
<dbReference type="Gene3D" id="2.130.10.10">
    <property type="entry name" value="YVTN repeat-like/Quinoprotein amine dehydrogenase"/>
    <property type="match status" value="3"/>
</dbReference>
<feature type="transmembrane region" description="Helical" evidence="5">
    <location>
        <begin position="199"/>
        <end position="216"/>
    </location>
</feature>
<keyword evidence="3 5" id="KW-1133">Transmembrane helix</keyword>
<evidence type="ECO:0000256" key="4">
    <source>
        <dbReference type="ARBA" id="ARBA00023136"/>
    </source>
</evidence>
<evidence type="ECO:0000313" key="7">
    <source>
        <dbReference type="EMBL" id="GGA86756.1"/>
    </source>
</evidence>
<reference evidence="7" key="2">
    <citation type="submission" date="2020-09" db="EMBL/GenBank/DDBJ databases">
        <authorList>
            <person name="Sun Q."/>
            <person name="Zhou Y."/>
        </authorList>
    </citation>
    <scope>NUCLEOTIDE SEQUENCE</scope>
    <source>
        <strain evidence="7">CGMCC 1.15448</strain>
    </source>
</reference>
<dbReference type="GO" id="GO:0016020">
    <property type="term" value="C:membrane"/>
    <property type="evidence" value="ECO:0007669"/>
    <property type="project" value="UniProtKB-SubCell"/>
</dbReference>
<evidence type="ECO:0000256" key="3">
    <source>
        <dbReference type="ARBA" id="ARBA00022989"/>
    </source>
</evidence>
<evidence type="ECO:0000256" key="2">
    <source>
        <dbReference type="ARBA" id="ARBA00022692"/>
    </source>
</evidence>
<feature type="transmembrane region" description="Helical" evidence="5">
    <location>
        <begin position="131"/>
        <end position="150"/>
    </location>
</feature>
<name>A0A8J2XQW4_9BACT</name>
<gene>
    <name evidence="7" type="ORF">GCM10011511_07260</name>
</gene>
<organism evidence="7 8">
    <name type="scientific">Puia dinghuensis</name>
    <dbReference type="NCBI Taxonomy" id="1792502"/>
    <lineage>
        <taxon>Bacteria</taxon>
        <taxon>Pseudomonadati</taxon>
        <taxon>Bacteroidota</taxon>
        <taxon>Chitinophagia</taxon>
        <taxon>Chitinophagales</taxon>
        <taxon>Chitinophagaceae</taxon>
        <taxon>Puia</taxon>
    </lineage>
</organism>
<comment type="subcellular location">
    <subcellularLocation>
        <location evidence="1">Membrane</location>
        <topology evidence="1">Multi-pass membrane protein</topology>
    </subcellularLocation>
</comment>
<keyword evidence="4 5" id="KW-0472">Membrane</keyword>
<dbReference type="InterPro" id="IPR013130">
    <property type="entry name" value="Fe3_Rdtase_TM_dom"/>
</dbReference>
<comment type="caution">
    <text evidence="7">The sequence shown here is derived from an EMBL/GenBank/DDBJ whole genome shotgun (WGS) entry which is preliminary data.</text>
</comment>
<evidence type="ECO:0000256" key="1">
    <source>
        <dbReference type="ARBA" id="ARBA00004141"/>
    </source>
</evidence>
<dbReference type="GO" id="GO:0010411">
    <property type="term" value="P:xyloglucan metabolic process"/>
    <property type="evidence" value="ECO:0007669"/>
    <property type="project" value="TreeGrafter"/>
</dbReference>
<evidence type="ECO:0000313" key="8">
    <source>
        <dbReference type="Proteomes" id="UP000607559"/>
    </source>
</evidence>
<protein>
    <recommendedName>
        <fullName evidence="6">Ferric oxidoreductase domain-containing protein</fullName>
    </recommendedName>
</protein>